<dbReference type="EMBL" id="CAWUOM010000083">
    <property type="protein sequence ID" value="CAK7271136.1"/>
    <property type="molecule type" value="Genomic_DNA"/>
</dbReference>
<organism evidence="1 2">
    <name type="scientific">Sporothrix epigloea</name>
    <dbReference type="NCBI Taxonomy" id="1892477"/>
    <lineage>
        <taxon>Eukaryota</taxon>
        <taxon>Fungi</taxon>
        <taxon>Dikarya</taxon>
        <taxon>Ascomycota</taxon>
        <taxon>Pezizomycotina</taxon>
        <taxon>Sordariomycetes</taxon>
        <taxon>Sordariomycetidae</taxon>
        <taxon>Ophiostomatales</taxon>
        <taxon>Ophiostomataceae</taxon>
        <taxon>Sporothrix</taxon>
    </lineage>
</organism>
<evidence type="ECO:0000313" key="1">
    <source>
        <dbReference type="EMBL" id="CAK7271136.1"/>
    </source>
</evidence>
<comment type="caution">
    <text evidence="1">The sequence shown here is derived from an EMBL/GenBank/DDBJ whole genome shotgun (WGS) entry which is preliminary data.</text>
</comment>
<keyword evidence="2" id="KW-1185">Reference proteome</keyword>
<name>A0ABP0DUB4_9PEZI</name>
<protein>
    <submittedName>
        <fullName evidence="1">Uncharacterized protein</fullName>
    </submittedName>
</protein>
<accession>A0ABP0DUB4</accession>
<reference evidence="1 2" key="1">
    <citation type="submission" date="2024-01" db="EMBL/GenBank/DDBJ databases">
        <authorList>
            <person name="Allen C."/>
            <person name="Tagirdzhanova G."/>
        </authorList>
    </citation>
    <scope>NUCLEOTIDE SEQUENCE [LARGE SCALE GENOMIC DNA]</scope>
    <source>
        <strain evidence="1 2">CBS 573.63</strain>
    </source>
</reference>
<proteinExistence type="predicted"/>
<dbReference type="Proteomes" id="UP001642501">
    <property type="component" value="Unassembled WGS sequence"/>
</dbReference>
<gene>
    <name evidence="1" type="ORF">SEPCBS57363_004463</name>
</gene>
<evidence type="ECO:0000313" key="2">
    <source>
        <dbReference type="Proteomes" id="UP001642501"/>
    </source>
</evidence>
<sequence length="411" mass="45502">MSSNASIPSLKVTIAFMKAYKAMRGPRDTIPSSLFACRGGSLGQTAVDLAVQAEDGESGLANLEEFSLFNDVNGARFGDVVEKKSKWPFNGHIDGDSVVTDHTLDYVKMDTGWAKANGPSEFDDEDPYVSDDDGDHFEVRISPAAFRALATGCMPDNADTLHPVLPGTMALRPATPQDRIVDMSKEVTNCDNTMPCYYRHPLRGGLQKEQDNFDVLSPLPISSCRPCGSPSPSRGSPLLLPSCMTAATVTEHDLLQAYCECWRAIETCQVANKDAQAANTALARCLAIIEHHMELCRKAELARECQEAKDHYREQCRLEGYKKRRAKREAHKFRKVHCQHRRMVLDVGKNMRSLRTVVGEASAQLARGRELQAVLAQRLQDGETRLERLYRDYSAANVAVLSVPGKTVQQE</sequence>